<dbReference type="InterPro" id="IPR036754">
    <property type="entry name" value="YbaK/aa-tRNA-synt-asso_dom_sf"/>
</dbReference>
<accession>A0ABY8DIA0</accession>
<dbReference type="CDD" id="cd04332">
    <property type="entry name" value="YbaK_like"/>
    <property type="match status" value="1"/>
</dbReference>
<dbReference type="InterPro" id="IPR007214">
    <property type="entry name" value="YbaK/aa-tRNA-synth-assoc-dom"/>
</dbReference>
<dbReference type="Pfam" id="PF04073">
    <property type="entry name" value="tRNA_edit"/>
    <property type="match status" value="1"/>
</dbReference>
<protein>
    <submittedName>
        <fullName evidence="2">YbaK/EbsC family protein</fullName>
    </submittedName>
</protein>
<keyword evidence="3" id="KW-1185">Reference proteome</keyword>
<gene>
    <name evidence="2" type="ORF">PZN02_004190</name>
</gene>
<organism evidence="2 3">
    <name type="scientific">Sinorhizobium garamanticum</name>
    <dbReference type="NCBI Taxonomy" id="680247"/>
    <lineage>
        <taxon>Bacteria</taxon>
        <taxon>Pseudomonadati</taxon>
        <taxon>Pseudomonadota</taxon>
        <taxon>Alphaproteobacteria</taxon>
        <taxon>Hyphomicrobiales</taxon>
        <taxon>Rhizobiaceae</taxon>
        <taxon>Sinorhizobium/Ensifer group</taxon>
        <taxon>Sinorhizobium</taxon>
    </lineage>
</organism>
<dbReference type="Gene3D" id="3.90.960.10">
    <property type="entry name" value="YbaK/aminoacyl-tRNA synthetase-associated domain"/>
    <property type="match status" value="1"/>
</dbReference>
<name>A0ABY8DIA0_9HYPH</name>
<proteinExistence type="predicted"/>
<reference evidence="2 3" key="1">
    <citation type="submission" date="2023-03" db="EMBL/GenBank/DDBJ databases">
        <authorList>
            <person name="Kaur S."/>
            <person name="Espinosa-Saiz D."/>
            <person name="Velazquez E."/>
            <person name="Menendez E."/>
            <person name="diCenzo G.C."/>
        </authorList>
    </citation>
    <scope>NUCLEOTIDE SEQUENCE [LARGE SCALE GENOMIC DNA]</scope>
    <source>
        <strain evidence="2 3">LMG 24692</strain>
    </source>
</reference>
<dbReference type="EMBL" id="CP120374">
    <property type="protein sequence ID" value="WEX90635.1"/>
    <property type="molecule type" value="Genomic_DNA"/>
</dbReference>
<feature type="domain" description="YbaK/aminoacyl-tRNA synthetase-associated" evidence="1">
    <location>
        <begin position="33"/>
        <end position="153"/>
    </location>
</feature>
<evidence type="ECO:0000259" key="1">
    <source>
        <dbReference type="Pfam" id="PF04073"/>
    </source>
</evidence>
<evidence type="ECO:0000313" key="2">
    <source>
        <dbReference type="EMBL" id="WEX90635.1"/>
    </source>
</evidence>
<sequence length="175" mass="19148">MEGLRPEGGIVTIALTLQTYLDRKGVEYDLVEHRPTRSSMSTARACHIAARCLAKGVVLRRRDGYLLAILPACGNVRLSKLKAALGEDLTFATEHELDQLIPDCAHGAVPPVGDCYGLDAVIEDSVCDQPEVYFEGGDHATLVHMSQAQFARLTREALHENFSARNRSSTRSAIE</sequence>
<dbReference type="SUPFAM" id="SSF55826">
    <property type="entry name" value="YbaK/ProRS associated domain"/>
    <property type="match status" value="1"/>
</dbReference>
<evidence type="ECO:0000313" key="3">
    <source>
        <dbReference type="Proteomes" id="UP001229355"/>
    </source>
</evidence>
<dbReference type="RefSeq" id="WP_280662598.1">
    <property type="nucleotide sequence ID" value="NZ_CP120374.1"/>
</dbReference>
<dbReference type="Proteomes" id="UP001229355">
    <property type="component" value="Chromosome 2"/>
</dbReference>